<evidence type="ECO:0000313" key="2">
    <source>
        <dbReference type="Proteomes" id="UP000232688"/>
    </source>
</evidence>
<evidence type="ECO:0000313" key="1">
    <source>
        <dbReference type="EMBL" id="PKC53958.1"/>
    </source>
</evidence>
<proteinExistence type="predicted"/>
<gene>
    <name evidence="1" type="ORF">RhiirA1_478239</name>
</gene>
<dbReference type="VEuPathDB" id="FungiDB:RhiirA1_478239"/>
<protein>
    <submittedName>
        <fullName evidence="1">Uncharacterized protein</fullName>
    </submittedName>
</protein>
<name>A0A2N0QSB9_9GLOM</name>
<comment type="caution">
    <text evidence="1">The sequence shown here is derived from an EMBL/GenBank/DDBJ whole genome shotgun (WGS) entry which is preliminary data.</text>
</comment>
<organism evidence="1 2">
    <name type="scientific">Rhizophagus irregularis</name>
    <dbReference type="NCBI Taxonomy" id="588596"/>
    <lineage>
        <taxon>Eukaryota</taxon>
        <taxon>Fungi</taxon>
        <taxon>Fungi incertae sedis</taxon>
        <taxon>Mucoromycota</taxon>
        <taxon>Glomeromycotina</taxon>
        <taxon>Glomeromycetes</taxon>
        <taxon>Glomerales</taxon>
        <taxon>Glomeraceae</taxon>
        <taxon>Rhizophagus</taxon>
    </lineage>
</organism>
<reference evidence="1 2" key="2">
    <citation type="submission" date="2017-10" db="EMBL/GenBank/DDBJ databases">
        <title>Genome analyses suggest a sexual origin of heterokaryosis in a supposedly ancient asexual fungus.</title>
        <authorList>
            <person name="Corradi N."/>
            <person name="Sedzielewska K."/>
            <person name="Noel J."/>
            <person name="Charron P."/>
            <person name="Farinelli L."/>
            <person name="Marton T."/>
            <person name="Kruger M."/>
            <person name="Pelin A."/>
            <person name="Brachmann A."/>
            <person name="Corradi N."/>
        </authorList>
    </citation>
    <scope>NUCLEOTIDE SEQUENCE [LARGE SCALE GENOMIC DNA]</scope>
    <source>
        <strain evidence="1 2">A1</strain>
    </source>
</reference>
<sequence>MQFATNPFATCRKGKIFSGSDMKILQEIIKEYSNYYLDEIVREMINKTEEEVIIPTLWRYNKICGKS</sequence>
<dbReference type="Proteomes" id="UP000232688">
    <property type="component" value="Unassembled WGS sequence"/>
</dbReference>
<dbReference type="EMBL" id="LLXH01003677">
    <property type="protein sequence ID" value="PKC53958.1"/>
    <property type="molecule type" value="Genomic_DNA"/>
</dbReference>
<accession>A0A2N0QSB9</accession>
<dbReference type="AlphaFoldDB" id="A0A2N0QSB9"/>
<reference evidence="1 2" key="1">
    <citation type="submission" date="2017-10" db="EMBL/GenBank/DDBJ databases">
        <title>Extensive intraspecific genome diversity in a model arbuscular mycorrhizal fungus.</title>
        <authorList>
            <person name="Chen E.C.H."/>
            <person name="Morin E."/>
            <person name="Baudet D."/>
            <person name="Noel J."/>
            <person name="Ndikumana S."/>
            <person name="Charron P."/>
            <person name="St-Onge C."/>
            <person name="Giorgi J."/>
            <person name="Grigoriev I.V."/>
            <person name="Roux C."/>
            <person name="Martin F.M."/>
            <person name="Corradi N."/>
        </authorList>
    </citation>
    <scope>NUCLEOTIDE SEQUENCE [LARGE SCALE GENOMIC DNA]</scope>
    <source>
        <strain evidence="1 2">A1</strain>
    </source>
</reference>